<name>A0A1T2X9T7_9BACL</name>
<dbReference type="EMBL" id="MSZX01000006">
    <property type="protein sequence ID" value="OPA76608.1"/>
    <property type="molecule type" value="Genomic_DNA"/>
</dbReference>
<evidence type="ECO:0000256" key="5">
    <source>
        <dbReference type="ARBA" id="ARBA00023600"/>
    </source>
</evidence>
<sequence length="135" mass="14321">MTMETVLKWCVALITSSVTYFYGGWSAVLGALLAFVIFDYITGVVAAGSSGELKSKKGLIGIARKVFIFAMVAVGHLVDGILGDSHMLRDTIAYFYIANEVLSIIENGGRLGVPIPPVIVQAVEVLRGKGGAKND</sequence>
<evidence type="ECO:0000256" key="6">
    <source>
        <dbReference type="SAM" id="Phobius"/>
    </source>
</evidence>
<evidence type="ECO:0000313" key="8">
    <source>
        <dbReference type="Proteomes" id="UP000190188"/>
    </source>
</evidence>
<accession>A0A1T2X9T7</accession>
<evidence type="ECO:0000313" key="7">
    <source>
        <dbReference type="EMBL" id="OPA76608.1"/>
    </source>
</evidence>
<evidence type="ECO:0000256" key="4">
    <source>
        <dbReference type="ARBA" id="ARBA00023136"/>
    </source>
</evidence>
<keyword evidence="3 6" id="KW-1133">Transmembrane helix</keyword>
<keyword evidence="2 6" id="KW-0812">Transmembrane</keyword>
<comment type="caution">
    <text evidence="7">The sequence shown here is derived from an EMBL/GenBank/DDBJ whole genome shotgun (WGS) entry which is preliminary data.</text>
</comment>
<dbReference type="STRING" id="1324314.BVG16_15610"/>
<evidence type="ECO:0000256" key="2">
    <source>
        <dbReference type="ARBA" id="ARBA00022692"/>
    </source>
</evidence>
<comment type="similarity">
    <text evidence="5">Belongs to the bacteriophage holin family. Cp-1 holin subfamily.</text>
</comment>
<dbReference type="Proteomes" id="UP000190188">
    <property type="component" value="Unassembled WGS sequence"/>
</dbReference>
<gene>
    <name evidence="7" type="ORF">BVG16_15610</name>
</gene>
<dbReference type="Pfam" id="PF05105">
    <property type="entry name" value="Phage_holin_4_1"/>
    <property type="match status" value="1"/>
</dbReference>
<organism evidence="7 8">
    <name type="scientific">Paenibacillus selenitireducens</name>
    <dbReference type="NCBI Taxonomy" id="1324314"/>
    <lineage>
        <taxon>Bacteria</taxon>
        <taxon>Bacillati</taxon>
        <taxon>Bacillota</taxon>
        <taxon>Bacilli</taxon>
        <taxon>Bacillales</taxon>
        <taxon>Paenibacillaceae</taxon>
        <taxon>Paenibacillus</taxon>
    </lineage>
</organism>
<keyword evidence="4 6" id="KW-0472">Membrane</keyword>
<dbReference type="InterPro" id="IPR006480">
    <property type="entry name" value="Phage_holin_4_1"/>
</dbReference>
<proteinExistence type="inferred from homology"/>
<keyword evidence="8" id="KW-1185">Reference proteome</keyword>
<feature type="transmembrane region" description="Helical" evidence="6">
    <location>
        <begin position="59"/>
        <end position="78"/>
    </location>
</feature>
<dbReference type="AlphaFoldDB" id="A0A1T2X9T7"/>
<evidence type="ECO:0000256" key="3">
    <source>
        <dbReference type="ARBA" id="ARBA00022989"/>
    </source>
</evidence>
<comment type="subcellular location">
    <subcellularLocation>
        <location evidence="1">Membrane</location>
        <topology evidence="1">Multi-pass membrane protein</topology>
    </subcellularLocation>
</comment>
<reference evidence="7 8" key="1">
    <citation type="submission" date="2017-01" db="EMBL/GenBank/DDBJ databases">
        <title>Genome analysis of Paenibacillus selenitrireducens ES3-24.</title>
        <authorList>
            <person name="Xu D."/>
            <person name="Yao R."/>
            <person name="Zheng S."/>
        </authorList>
    </citation>
    <scope>NUCLEOTIDE SEQUENCE [LARGE SCALE GENOMIC DNA]</scope>
    <source>
        <strain evidence="7 8">ES3-24</strain>
    </source>
</reference>
<feature type="transmembrane region" description="Helical" evidence="6">
    <location>
        <begin position="20"/>
        <end position="47"/>
    </location>
</feature>
<dbReference type="NCBIfam" id="TIGR01593">
    <property type="entry name" value="holin_tox_secr"/>
    <property type="match status" value="1"/>
</dbReference>
<dbReference type="GO" id="GO:0016020">
    <property type="term" value="C:membrane"/>
    <property type="evidence" value="ECO:0007669"/>
    <property type="project" value="UniProtKB-SubCell"/>
</dbReference>
<evidence type="ECO:0000256" key="1">
    <source>
        <dbReference type="ARBA" id="ARBA00004141"/>
    </source>
</evidence>
<protein>
    <submittedName>
        <fullName evidence="7">Holin</fullName>
    </submittedName>
</protein>